<protein>
    <submittedName>
        <fullName evidence="3">Transposase InsO and inactivated derivatives</fullName>
    </submittedName>
</protein>
<dbReference type="PANTHER" id="PTHR46889">
    <property type="entry name" value="TRANSPOSASE INSF FOR INSERTION SEQUENCE IS3B-RELATED"/>
    <property type="match status" value="1"/>
</dbReference>
<dbReference type="GO" id="GO:0003676">
    <property type="term" value="F:nucleic acid binding"/>
    <property type="evidence" value="ECO:0007669"/>
    <property type="project" value="InterPro"/>
</dbReference>
<evidence type="ECO:0000256" key="1">
    <source>
        <dbReference type="ARBA" id="ARBA00002286"/>
    </source>
</evidence>
<comment type="function">
    <text evidence="1">Involved in the transposition of the insertion sequence.</text>
</comment>
<keyword evidence="4" id="KW-1185">Reference proteome</keyword>
<dbReference type="InterPro" id="IPR050900">
    <property type="entry name" value="Transposase_IS3/IS150/IS904"/>
</dbReference>
<dbReference type="Proteomes" id="UP000243547">
    <property type="component" value="Unassembled WGS sequence"/>
</dbReference>
<feature type="domain" description="Integrase catalytic" evidence="2">
    <location>
        <begin position="86"/>
        <end position="268"/>
    </location>
</feature>
<dbReference type="PROSITE" id="PS50994">
    <property type="entry name" value="INTEGRASE"/>
    <property type="match status" value="1"/>
</dbReference>
<dbReference type="Gene3D" id="3.30.420.10">
    <property type="entry name" value="Ribonuclease H-like superfamily/Ribonuclease H"/>
    <property type="match status" value="1"/>
</dbReference>
<evidence type="ECO:0000259" key="2">
    <source>
        <dbReference type="PROSITE" id="PS50994"/>
    </source>
</evidence>
<sequence>MCEVLEVPRSTYYKKLKPITSNREKENRKYKKLILKIYIESRKLYGAPKIHKKLLNQGISISIKRVQRLMKELGIKSQVVKKFKHYPSKPIVEGKENILKRDFTTTDINQKWVADITYIHTIKDGWCYLATVLDLHTKKVIGYCFSKKMDTTIVIEALRRAYQKQRPENFVILHTDLGSQYTSAEFAKVVKELKIKHSFSQKGSPYDNAPIESFHAILKKEEVYRSKYLDYHSARLAIFNYIESWYNKKRIHSAIGYLTPDELESIIRKSA</sequence>
<dbReference type="NCBIfam" id="NF033516">
    <property type="entry name" value="transpos_IS3"/>
    <property type="match status" value="1"/>
</dbReference>
<dbReference type="Pfam" id="PF00665">
    <property type="entry name" value="rve"/>
    <property type="match status" value="1"/>
</dbReference>
<gene>
    <name evidence="3" type="ORF">SAMN02745227_01936</name>
</gene>
<dbReference type="EMBL" id="FRAI01000026">
    <property type="protein sequence ID" value="SHK26883.1"/>
    <property type="molecule type" value="Genomic_DNA"/>
</dbReference>
<dbReference type="PANTHER" id="PTHR46889:SF7">
    <property type="entry name" value="TRANSPOSASE FOR INSERTION SEQUENCE ELEMENT IS904"/>
    <property type="match status" value="1"/>
</dbReference>
<dbReference type="InterPro" id="IPR012337">
    <property type="entry name" value="RNaseH-like_sf"/>
</dbReference>
<accession>A0A1M6R382</accession>
<dbReference type="SUPFAM" id="SSF53098">
    <property type="entry name" value="Ribonuclease H-like"/>
    <property type="match status" value="1"/>
</dbReference>
<reference evidence="4" key="1">
    <citation type="submission" date="2016-11" db="EMBL/GenBank/DDBJ databases">
        <authorList>
            <person name="Varghese N."/>
            <person name="Submissions S."/>
        </authorList>
    </citation>
    <scope>NUCLEOTIDE SEQUENCE [LARGE SCALE GENOMIC DNA]</scope>
    <source>
        <strain evidence="4">DSM 14826</strain>
    </source>
</reference>
<dbReference type="InterPro" id="IPR001584">
    <property type="entry name" value="Integrase_cat-core"/>
</dbReference>
<dbReference type="GO" id="GO:0015074">
    <property type="term" value="P:DNA integration"/>
    <property type="evidence" value="ECO:0007669"/>
    <property type="project" value="InterPro"/>
</dbReference>
<name>A0A1M6R382_9FIRM</name>
<dbReference type="Pfam" id="PF13333">
    <property type="entry name" value="rve_2"/>
    <property type="match status" value="1"/>
</dbReference>
<dbReference type="InterPro" id="IPR048020">
    <property type="entry name" value="Transpos_IS3"/>
</dbReference>
<evidence type="ECO:0000313" key="4">
    <source>
        <dbReference type="Proteomes" id="UP000243547"/>
    </source>
</evidence>
<dbReference type="InterPro" id="IPR025948">
    <property type="entry name" value="HTH-like_dom"/>
</dbReference>
<dbReference type="Pfam" id="PF13276">
    <property type="entry name" value="HTH_21"/>
    <property type="match status" value="1"/>
</dbReference>
<proteinExistence type="predicted"/>
<dbReference type="InterPro" id="IPR036397">
    <property type="entry name" value="RNaseH_sf"/>
</dbReference>
<evidence type="ECO:0000313" key="3">
    <source>
        <dbReference type="EMBL" id="SHK26883.1"/>
    </source>
</evidence>
<dbReference type="AlphaFoldDB" id="A0A1M6R382"/>
<organism evidence="3 4">
    <name type="scientific">Anaerobranca californiensis DSM 14826</name>
    <dbReference type="NCBI Taxonomy" id="1120989"/>
    <lineage>
        <taxon>Bacteria</taxon>
        <taxon>Bacillati</taxon>
        <taxon>Bacillota</taxon>
        <taxon>Clostridia</taxon>
        <taxon>Eubacteriales</taxon>
        <taxon>Proteinivoracaceae</taxon>
        <taxon>Anaerobranca</taxon>
    </lineage>
</organism>